<evidence type="ECO:0000313" key="14">
    <source>
        <dbReference type="Proteomes" id="UP000683246"/>
    </source>
</evidence>
<dbReference type="GO" id="GO:0009431">
    <property type="term" value="C:bacterial-type flagellum basal body, MS ring"/>
    <property type="evidence" value="ECO:0007669"/>
    <property type="project" value="InterPro"/>
</dbReference>
<keyword evidence="8" id="KW-0975">Bacterial flagellum</keyword>
<evidence type="ECO:0000256" key="6">
    <source>
        <dbReference type="ARBA" id="ARBA00022989"/>
    </source>
</evidence>
<feature type="transmembrane region" description="Helical" evidence="10">
    <location>
        <begin position="25"/>
        <end position="45"/>
    </location>
</feature>
<feature type="compositionally biased region" description="Low complexity" evidence="9">
    <location>
        <begin position="325"/>
        <end position="334"/>
    </location>
</feature>
<keyword evidence="4" id="KW-1003">Cell membrane</keyword>
<feature type="domain" description="Flagellar M-ring C-terminal" evidence="12">
    <location>
        <begin position="258"/>
        <end position="359"/>
    </location>
</feature>
<dbReference type="InterPro" id="IPR013556">
    <property type="entry name" value="Flag_M-ring_C"/>
</dbReference>
<evidence type="ECO:0000256" key="8">
    <source>
        <dbReference type="ARBA" id="ARBA00023143"/>
    </source>
</evidence>
<sequence length="530" mass="58940">MPDFLNKISDQITGFWNKFNGKQKMQIISVLVIAIVALTILVRVLNQTKMVPFVAGLEPKTTSQVKALLQENGIPYQVRDNATSVYVDSKRKQDAQMAVDSMGIISNIGMSYQEAFKTSLSTTESDRKAMLQLAFENELNGKIAIIQGIESADVKLVMPDQDRTIFDDSKESKATAILTTTNNLTDDQVVGVANFLTSSVPNLAIKDVRILDHTGKLLYFGEEGSHGGTSLNTKIDYKVALENKMKKDVLSILLGEFDDAVVTADFIIDFDTKSSLKEEYNAPEGRTTGMPSSIYDYESSGTSETPSGIPGTDSNDGTDYMIDQNNSSNSTTKITKSEHENNKTITEETKNIGDIKYNESTVSISAKKFVIYDQTLLKKQGALDELSWEEFKAQNKDWKKVAVDADLVSLVENAANGATVKIVGYEVPTFIPMTTTKKPIMDYLFIAIIAIMIALLGYAVYRGTEPVEVTEIQPELSVEDMLASTKEQQDLEEIEYDEKSETRVQIEKFVDEKPEAVAQLLRNWLNEDWE</sequence>
<keyword evidence="5 10" id="KW-0812">Transmembrane</keyword>
<evidence type="ECO:0000259" key="11">
    <source>
        <dbReference type="Pfam" id="PF01514"/>
    </source>
</evidence>
<feature type="compositionally biased region" description="Polar residues" evidence="9">
    <location>
        <begin position="299"/>
        <end position="317"/>
    </location>
</feature>
<comment type="subcellular location">
    <subcellularLocation>
        <location evidence="1">Bacterial flagellum basal body</location>
    </subcellularLocation>
    <subcellularLocation>
        <location evidence="2">Cell membrane</location>
        <topology evidence="2">Multi-pass membrane protein</topology>
    </subcellularLocation>
</comment>
<dbReference type="RefSeq" id="WP_212693904.1">
    <property type="nucleotide sequence ID" value="NZ_CP058649.1"/>
</dbReference>
<dbReference type="AlphaFoldDB" id="A0A8J8MK90"/>
<evidence type="ECO:0000256" key="3">
    <source>
        <dbReference type="ARBA" id="ARBA00007971"/>
    </source>
</evidence>
<evidence type="ECO:0008006" key="15">
    <source>
        <dbReference type="Google" id="ProtNLM"/>
    </source>
</evidence>
<dbReference type="KEGG" id="vpy:HZI73_13405"/>
<accession>A0A8J8MK90</accession>
<dbReference type="PRINTS" id="PR01009">
    <property type="entry name" value="FLGMRINGFLIF"/>
</dbReference>
<feature type="region of interest" description="Disordered" evidence="9">
    <location>
        <begin position="297"/>
        <end position="341"/>
    </location>
</feature>
<dbReference type="GO" id="GO:0003774">
    <property type="term" value="F:cytoskeletal motor activity"/>
    <property type="evidence" value="ECO:0007669"/>
    <property type="project" value="InterPro"/>
</dbReference>
<dbReference type="GO" id="GO:0071973">
    <property type="term" value="P:bacterial-type flagellum-dependent cell motility"/>
    <property type="evidence" value="ECO:0007669"/>
    <property type="project" value="InterPro"/>
</dbReference>
<dbReference type="EMBL" id="CP058649">
    <property type="protein sequence ID" value="QUI23225.1"/>
    <property type="molecule type" value="Genomic_DNA"/>
</dbReference>
<dbReference type="PANTHER" id="PTHR30046:SF0">
    <property type="entry name" value="FLAGELLAR M-RING PROTEIN"/>
    <property type="match status" value="1"/>
</dbReference>
<name>A0A8J8MK90_9FIRM</name>
<keyword evidence="14" id="KW-1185">Reference proteome</keyword>
<dbReference type="InterPro" id="IPR045851">
    <property type="entry name" value="AMP-bd_C_sf"/>
</dbReference>
<evidence type="ECO:0000256" key="2">
    <source>
        <dbReference type="ARBA" id="ARBA00004651"/>
    </source>
</evidence>
<evidence type="ECO:0000256" key="4">
    <source>
        <dbReference type="ARBA" id="ARBA00022475"/>
    </source>
</evidence>
<dbReference type="PANTHER" id="PTHR30046">
    <property type="entry name" value="FLAGELLAR M-RING PROTEIN"/>
    <property type="match status" value="1"/>
</dbReference>
<dbReference type="Pfam" id="PF08345">
    <property type="entry name" value="YscJ_FliF_C"/>
    <property type="match status" value="1"/>
</dbReference>
<gene>
    <name evidence="13" type="ORF">HZI73_13405</name>
</gene>
<dbReference type="InterPro" id="IPR000067">
    <property type="entry name" value="FlgMring_FliF"/>
</dbReference>
<organism evidence="13 14">
    <name type="scientific">Vallitalea pronyensis</name>
    <dbReference type="NCBI Taxonomy" id="1348613"/>
    <lineage>
        <taxon>Bacteria</taxon>
        <taxon>Bacillati</taxon>
        <taxon>Bacillota</taxon>
        <taxon>Clostridia</taxon>
        <taxon>Lachnospirales</taxon>
        <taxon>Vallitaleaceae</taxon>
        <taxon>Vallitalea</taxon>
    </lineage>
</organism>
<dbReference type="InterPro" id="IPR006182">
    <property type="entry name" value="FliF_N_dom"/>
</dbReference>
<proteinExistence type="inferred from homology"/>
<dbReference type="GO" id="GO:0005886">
    <property type="term" value="C:plasma membrane"/>
    <property type="evidence" value="ECO:0007669"/>
    <property type="project" value="UniProtKB-SubCell"/>
</dbReference>
<feature type="transmembrane region" description="Helical" evidence="10">
    <location>
        <begin position="443"/>
        <end position="461"/>
    </location>
</feature>
<protein>
    <recommendedName>
        <fullName evidence="15">Flagellar M-ring protein FliF</fullName>
    </recommendedName>
</protein>
<evidence type="ECO:0000256" key="1">
    <source>
        <dbReference type="ARBA" id="ARBA00004117"/>
    </source>
</evidence>
<dbReference type="Pfam" id="PF01514">
    <property type="entry name" value="YscJ_FliF"/>
    <property type="match status" value="1"/>
</dbReference>
<evidence type="ECO:0000256" key="9">
    <source>
        <dbReference type="SAM" id="MobiDB-lite"/>
    </source>
</evidence>
<reference evidence="13" key="1">
    <citation type="submission" date="2020-07" db="EMBL/GenBank/DDBJ databases">
        <title>Vallitalea pronyensis genome.</title>
        <authorList>
            <person name="Postec A."/>
        </authorList>
    </citation>
    <scope>NUCLEOTIDE SEQUENCE</scope>
    <source>
        <strain evidence="13">FatNI3</strain>
    </source>
</reference>
<keyword evidence="7 10" id="KW-0472">Membrane</keyword>
<evidence type="ECO:0000256" key="7">
    <source>
        <dbReference type="ARBA" id="ARBA00023136"/>
    </source>
</evidence>
<dbReference type="Gene3D" id="3.30.300.30">
    <property type="match status" value="1"/>
</dbReference>
<dbReference type="InterPro" id="IPR043427">
    <property type="entry name" value="YscJ/FliF"/>
</dbReference>
<evidence type="ECO:0000256" key="5">
    <source>
        <dbReference type="ARBA" id="ARBA00022692"/>
    </source>
</evidence>
<comment type="similarity">
    <text evidence="3">Belongs to the FliF family.</text>
</comment>
<feature type="domain" description="Flagellar M-ring N-terminal" evidence="11">
    <location>
        <begin position="46"/>
        <end position="218"/>
    </location>
</feature>
<evidence type="ECO:0000256" key="10">
    <source>
        <dbReference type="SAM" id="Phobius"/>
    </source>
</evidence>
<keyword evidence="6 10" id="KW-1133">Transmembrane helix</keyword>
<evidence type="ECO:0000313" key="13">
    <source>
        <dbReference type="EMBL" id="QUI23225.1"/>
    </source>
</evidence>
<evidence type="ECO:0000259" key="12">
    <source>
        <dbReference type="Pfam" id="PF08345"/>
    </source>
</evidence>
<dbReference type="Proteomes" id="UP000683246">
    <property type="component" value="Chromosome"/>
</dbReference>